<dbReference type="InterPro" id="IPR002423">
    <property type="entry name" value="Cpn60/GroEL/TCP-1"/>
</dbReference>
<dbReference type="EMBL" id="CP133594">
    <property type="protein sequence ID" value="WMW21140.1"/>
    <property type="molecule type" value="Genomic_DNA"/>
</dbReference>
<sequence length="544" mass="60084">MSTSLEYAGNMNAGNMNSMNALDNMDALRQSVRNRIGIKDDVEEDGLIYEMLHASRDIKDLLVSSFGPRGSSKIIINPTDDIFLTSDGKTIIEQIDVLHPVVTSLKELAMSMDRVCGDGTKTAVIIAASLIENAAKLVDIGLHPTTIIKGYQLALNKVYDILNYESIRISSDSDLHSVIENASLSKGVEPHQARIIADIVLKTLAMIRDTHGDGHIDLNDYVKVIKKVGAPSIESISGMVLDERPARSDMPYHLENASVLMINGNVKFESKIINSQRNLRIDDLADPKLILHGQERNLKAMSQKIIDSGANLVFCEGDVDESIEASLAKHGILLFQKLKIRDMEMVSKATGASILSIRDDILPHNLGFADEAKVEKRNDEHFLFLSVSDQLISTIMIWEPFRYGLEKIEEAVDDAVNNAAFILKNPIAVRGGGDVEFVLSQMLRHYSSTIVGKEQLAVIEYANALEEIPRTLARNVGLNEVDTITKMLNSYNKGIDCRIDLSRNVIANDPPVYDSFSIKQMAIIAATEAVSNMLRIDKIVLKKS</sequence>
<reference evidence="6" key="1">
    <citation type="submission" date="2023-08" db="EMBL/GenBank/DDBJ databases">
        <title>Methanolobus mangrovi sp. nov. and Methanolobus sediminis sp. nov, two novel methylotrophic methanogens isolated from mangrove sediments in China.</title>
        <authorList>
            <person name="Zhou J."/>
        </authorList>
    </citation>
    <scope>NUCLEOTIDE SEQUENCE</scope>
    <source>
        <strain evidence="6">FTZ2</strain>
    </source>
</reference>
<gene>
    <name evidence="6" type="ORF">RE476_06885</name>
</gene>
<dbReference type="GeneID" id="84229852"/>
<accession>A0AA51YI22</accession>
<dbReference type="InterPro" id="IPR027413">
    <property type="entry name" value="GROEL-like_equatorial_sf"/>
</dbReference>
<dbReference type="InterPro" id="IPR027409">
    <property type="entry name" value="GroEL-like_apical_dom_sf"/>
</dbReference>
<dbReference type="SUPFAM" id="SSF48592">
    <property type="entry name" value="GroEL equatorial domain-like"/>
    <property type="match status" value="1"/>
</dbReference>
<name>A0AA51YI22_9EURY</name>
<keyword evidence="7" id="KW-1185">Reference proteome</keyword>
<keyword evidence="4 5" id="KW-0143">Chaperone</keyword>
<dbReference type="Gene3D" id="1.10.560.10">
    <property type="entry name" value="GroEL-like equatorial domain"/>
    <property type="match status" value="1"/>
</dbReference>
<evidence type="ECO:0000256" key="5">
    <source>
        <dbReference type="RuleBase" id="RU004187"/>
    </source>
</evidence>
<evidence type="ECO:0000256" key="3">
    <source>
        <dbReference type="ARBA" id="ARBA00022840"/>
    </source>
</evidence>
<dbReference type="GO" id="GO:0005524">
    <property type="term" value="F:ATP binding"/>
    <property type="evidence" value="ECO:0007669"/>
    <property type="project" value="UniProtKB-KW"/>
</dbReference>
<dbReference type="Gene3D" id="3.50.7.10">
    <property type="entry name" value="GroEL"/>
    <property type="match status" value="1"/>
</dbReference>
<protein>
    <submittedName>
        <fullName evidence="6">TCP-1/cpn60 chaperonin family protein</fullName>
    </submittedName>
</protein>
<organism evidence="6 7">
    <name type="scientific">Methanolobus mangrovi</name>
    <dbReference type="NCBI Taxonomy" id="3072977"/>
    <lineage>
        <taxon>Archaea</taxon>
        <taxon>Methanobacteriati</taxon>
        <taxon>Methanobacteriota</taxon>
        <taxon>Stenosarchaea group</taxon>
        <taxon>Methanomicrobia</taxon>
        <taxon>Methanosarcinales</taxon>
        <taxon>Methanosarcinaceae</taxon>
        <taxon>Methanolobus</taxon>
    </lineage>
</organism>
<dbReference type="InterPro" id="IPR017998">
    <property type="entry name" value="Chaperone_TCP-1"/>
</dbReference>
<proteinExistence type="inferred from homology"/>
<dbReference type="RefSeq" id="WP_309306926.1">
    <property type="nucleotide sequence ID" value="NZ_CP133594.1"/>
</dbReference>
<dbReference type="SUPFAM" id="SSF54849">
    <property type="entry name" value="GroEL-intermediate domain like"/>
    <property type="match status" value="1"/>
</dbReference>
<keyword evidence="2 5" id="KW-0547">Nucleotide-binding</keyword>
<evidence type="ECO:0000256" key="2">
    <source>
        <dbReference type="ARBA" id="ARBA00022741"/>
    </source>
</evidence>
<dbReference type="Proteomes" id="UP001183006">
    <property type="component" value="Chromosome"/>
</dbReference>
<comment type="similarity">
    <text evidence="1 5">Belongs to the TCP-1 chaperonin family.</text>
</comment>
<dbReference type="InterPro" id="IPR027410">
    <property type="entry name" value="TCP-1-like_intermed_sf"/>
</dbReference>
<dbReference type="Gene3D" id="3.30.260.10">
    <property type="entry name" value="TCP-1-like chaperonin intermediate domain"/>
    <property type="match status" value="1"/>
</dbReference>
<dbReference type="SUPFAM" id="SSF52029">
    <property type="entry name" value="GroEL apical domain-like"/>
    <property type="match status" value="1"/>
</dbReference>
<evidence type="ECO:0000313" key="7">
    <source>
        <dbReference type="Proteomes" id="UP001183006"/>
    </source>
</evidence>
<dbReference type="KEGG" id="mmav:RE476_06885"/>
<evidence type="ECO:0000256" key="4">
    <source>
        <dbReference type="ARBA" id="ARBA00023186"/>
    </source>
</evidence>
<keyword evidence="3 5" id="KW-0067">ATP-binding</keyword>
<evidence type="ECO:0000313" key="6">
    <source>
        <dbReference type="EMBL" id="WMW21140.1"/>
    </source>
</evidence>
<dbReference type="GO" id="GO:0140662">
    <property type="term" value="F:ATP-dependent protein folding chaperone"/>
    <property type="evidence" value="ECO:0007669"/>
    <property type="project" value="InterPro"/>
</dbReference>
<dbReference type="PRINTS" id="PR00304">
    <property type="entry name" value="TCOMPLEXTCP1"/>
</dbReference>
<dbReference type="Pfam" id="PF00118">
    <property type="entry name" value="Cpn60_TCP1"/>
    <property type="match status" value="1"/>
</dbReference>
<evidence type="ECO:0000256" key="1">
    <source>
        <dbReference type="ARBA" id="ARBA00008020"/>
    </source>
</evidence>
<dbReference type="PANTHER" id="PTHR11353">
    <property type="entry name" value="CHAPERONIN"/>
    <property type="match status" value="1"/>
</dbReference>
<dbReference type="AlphaFoldDB" id="A0AA51YI22"/>